<dbReference type="GO" id="GO:0003723">
    <property type="term" value="F:RNA binding"/>
    <property type="evidence" value="ECO:0007669"/>
    <property type="project" value="InterPro"/>
</dbReference>
<dbReference type="GO" id="GO:1990904">
    <property type="term" value="C:ribonucleoprotein complex"/>
    <property type="evidence" value="ECO:0007669"/>
    <property type="project" value="UniProtKB-KW"/>
</dbReference>
<dbReference type="InterPro" id="IPR027486">
    <property type="entry name" value="Ribosomal_uS10_dom"/>
</dbReference>
<dbReference type="OMA" id="AIHHIRM"/>
<organism evidence="5 6">
    <name type="scientific">Salvator merianae</name>
    <name type="common">Argentine black and white tegu</name>
    <name type="synonym">Tupinambis merianae</name>
    <dbReference type="NCBI Taxonomy" id="96440"/>
    <lineage>
        <taxon>Eukaryota</taxon>
        <taxon>Metazoa</taxon>
        <taxon>Chordata</taxon>
        <taxon>Craniata</taxon>
        <taxon>Vertebrata</taxon>
        <taxon>Euteleostomi</taxon>
        <taxon>Lepidosauria</taxon>
        <taxon>Squamata</taxon>
        <taxon>Bifurcata</taxon>
        <taxon>Unidentata</taxon>
        <taxon>Episquamata</taxon>
        <taxon>Laterata</taxon>
        <taxon>Teiioidea</taxon>
        <taxon>Teiidae</taxon>
        <taxon>Salvator</taxon>
    </lineage>
</organism>
<dbReference type="Pfam" id="PF00338">
    <property type="entry name" value="Ribosomal_S10"/>
    <property type="match status" value="1"/>
</dbReference>
<reference evidence="5" key="2">
    <citation type="submission" date="2025-09" db="UniProtKB">
        <authorList>
            <consortium name="Ensembl"/>
        </authorList>
    </citation>
    <scope>IDENTIFICATION</scope>
</reference>
<dbReference type="GO" id="GO:0003735">
    <property type="term" value="F:structural constituent of ribosome"/>
    <property type="evidence" value="ECO:0007669"/>
    <property type="project" value="InterPro"/>
</dbReference>
<keyword evidence="6" id="KW-1185">Reference proteome</keyword>
<dbReference type="InterPro" id="IPR036838">
    <property type="entry name" value="Ribosomal_uS10_dom_sf"/>
</dbReference>
<dbReference type="PANTHER" id="PTHR11700">
    <property type="entry name" value="30S RIBOSOMAL PROTEIN S10 FAMILY MEMBER"/>
    <property type="match status" value="1"/>
</dbReference>
<dbReference type="Ensembl" id="ENSSMRT00000017986.1">
    <property type="protein sequence ID" value="ENSSMRP00000015414.1"/>
    <property type="gene ID" value="ENSSMRG00000011976.1"/>
</dbReference>
<evidence type="ECO:0000256" key="1">
    <source>
        <dbReference type="ARBA" id="ARBA00007102"/>
    </source>
</evidence>
<dbReference type="InterPro" id="IPR018268">
    <property type="entry name" value="Ribosomal_uS10_CS"/>
</dbReference>
<protein>
    <recommendedName>
        <fullName evidence="4">Small ribosomal subunit protein uS10 domain-containing protein</fullName>
    </recommendedName>
</protein>
<feature type="domain" description="Small ribosomal subunit protein uS10" evidence="4">
    <location>
        <begin position="22"/>
        <end position="64"/>
    </location>
</feature>
<dbReference type="SUPFAM" id="SSF54999">
    <property type="entry name" value="Ribosomal protein S10"/>
    <property type="match status" value="1"/>
</dbReference>
<keyword evidence="2" id="KW-0689">Ribosomal protein</keyword>
<keyword evidence="3" id="KW-0687">Ribonucleoprotein</keyword>
<comment type="similarity">
    <text evidence="1">Belongs to the universal ribosomal protein uS10 family.</text>
</comment>
<dbReference type="AlphaFoldDB" id="A0A8D0BSV5"/>
<dbReference type="GeneTree" id="ENSGT00940000163894"/>
<sequence length="66" mass="7227">MTLKDAGKTLVEQEVPIHRIGITLTSQKVKSLETVCADLIRGAKEASLKVKGPVHLPTKTLRIVKH</sequence>
<evidence type="ECO:0000313" key="6">
    <source>
        <dbReference type="Proteomes" id="UP000694421"/>
    </source>
</evidence>
<evidence type="ECO:0000259" key="4">
    <source>
        <dbReference type="Pfam" id="PF00338"/>
    </source>
</evidence>
<dbReference type="GO" id="GO:0006412">
    <property type="term" value="P:translation"/>
    <property type="evidence" value="ECO:0007669"/>
    <property type="project" value="InterPro"/>
</dbReference>
<evidence type="ECO:0000256" key="3">
    <source>
        <dbReference type="ARBA" id="ARBA00023274"/>
    </source>
</evidence>
<evidence type="ECO:0000313" key="5">
    <source>
        <dbReference type="Ensembl" id="ENSSMRP00000015414.1"/>
    </source>
</evidence>
<dbReference type="InterPro" id="IPR001848">
    <property type="entry name" value="Ribosomal_uS10"/>
</dbReference>
<dbReference type="GO" id="GO:0005840">
    <property type="term" value="C:ribosome"/>
    <property type="evidence" value="ECO:0007669"/>
    <property type="project" value="UniProtKB-KW"/>
</dbReference>
<accession>A0A8D0BSV5</accession>
<name>A0A8D0BSV5_SALMN</name>
<proteinExistence type="inferred from homology"/>
<dbReference type="Proteomes" id="UP000694421">
    <property type="component" value="Unplaced"/>
</dbReference>
<dbReference type="PROSITE" id="PS00361">
    <property type="entry name" value="RIBOSOMAL_S10"/>
    <property type="match status" value="1"/>
</dbReference>
<evidence type="ECO:0000256" key="2">
    <source>
        <dbReference type="ARBA" id="ARBA00022980"/>
    </source>
</evidence>
<dbReference type="Gene3D" id="3.30.70.600">
    <property type="entry name" value="Ribosomal protein S10 domain"/>
    <property type="match status" value="1"/>
</dbReference>
<reference evidence="5" key="1">
    <citation type="submission" date="2025-08" db="UniProtKB">
        <authorList>
            <consortium name="Ensembl"/>
        </authorList>
    </citation>
    <scope>IDENTIFICATION</scope>
</reference>